<name>A0ABX0IGF2_9FLAO</name>
<keyword evidence="1" id="KW-0732">Signal</keyword>
<evidence type="ECO:0000256" key="1">
    <source>
        <dbReference type="SAM" id="SignalP"/>
    </source>
</evidence>
<organism evidence="3 4">
    <name type="scientific">Flavobacterium celericrescens</name>
    <dbReference type="NCBI Taxonomy" id="2709780"/>
    <lineage>
        <taxon>Bacteria</taxon>
        <taxon>Pseudomonadati</taxon>
        <taxon>Bacteroidota</taxon>
        <taxon>Flavobacteriia</taxon>
        <taxon>Flavobacteriales</taxon>
        <taxon>Flavobacteriaceae</taxon>
        <taxon>Flavobacterium</taxon>
    </lineage>
</organism>
<feature type="domain" description="Type 9 secretion system plug protein N-terminal" evidence="2">
    <location>
        <begin position="31"/>
        <end position="152"/>
    </location>
</feature>
<gene>
    <name evidence="3" type="ORF">G4L40_06755</name>
</gene>
<dbReference type="InterPro" id="IPR031345">
    <property type="entry name" value="T9SS_Plug_N"/>
</dbReference>
<dbReference type="RefSeq" id="WP_166236451.1">
    <property type="nucleotide sequence ID" value="NZ_JAAJBV010000004.1"/>
</dbReference>
<feature type="signal peptide" evidence="1">
    <location>
        <begin position="1"/>
        <end position="22"/>
    </location>
</feature>
<comment type="caution">
    <text evidence="3">The sequence shown here is derived from an EMBL/GenBank/DDBJ whole genome shotgun (WGS) entry which is preliminary data.</text>
</comment>
<dbReference type="Pfam" id="PF17116">
    <property type="entry name" value="T9SS_plug_1st"/>
    <property type="match status" value="1"/>
</dbReference>
<reference evidence="3 4" key="1">
    <citation type="submission" date="2020-02" db="EMBL/GenBank/DDBJ databases">
        <authorList>
            <person name="Chen W.-M."/>
        </authorList>
    </citation>
    <scope>NUCLEOTIDE SEQUENCE [LARGE SCALE GENOMIC DNA]</scope>
    <source>
        <strain evidence="3 4">TWA-26</strain>
    </source>
</reference>
<evidence type="ECO:0000313" key="4">
    <source>
        <dbReference type="Proteomes" id="UP000761423"/>
    </source>
</evidence>
<feature type="chain" id="PRO_5046717649" evidence="1">
    <location>
        <begin position="23"/>
        <end position="416"/>
    </location>
</feature>
<accession>A0ABX0IGF2</accession>
<dbReference type="EMBL" id="JAAJBV010000004">
    <property type="protein sequence ID" value="NHM04405.1"/>
    <property type="molecule type" value="Genomic_DNA"/>
</dbReference>
<protein>
    <submittedName>
        <fullName evidence="3">DUF5103 domain-containing protein</fullName>
    </submittedName>
</protein>
<dbReference type="Proteomes" id="UP000761423">
    <property type="component" value="Unassembled WGS sequence"/>
</dbReference>
<keyword evidence="4" id="KW-1185">Reference proteome</keyword>
<evidence type="ECO:0000259" key="2">
    <source>
        <dbReference type="Pfam" id="PF17116"/>
    </source>
</evidence>
<evidence type="ECO:0000313" key="3">
    <source>
        <dbReference type="EMBL" id="NHM04405.1"/>
    </source>
</evidence>
<sequence>MKKCFSVFALLFVYFSSFSQQADEQEPTFNIKTISFVQNGRNVIPFFKLGDTFELQFDDLYGDEADYYYTITQYNYDWSAPSNLSKAEYLTGMDNQRIITYLNSFNTLQIYSHYKQVFPNKFNRITKSGNYLLTVLNDENEVVFSRRFILYEEEVNVNLLVRRSRDFETIDTKQNIEMSINYGDKILQNPIQNVKVTLFQNGNWKTSITDIKPQYTLGSELIYRYNKETQFWGGNECYTIDNKIIRATNNTVSKVTSGDNIYNTYLYVNSARKNLPYTYFPDINGNFFIANANTTNPEIEADYSWVYFAVEAPTFFDSNIYVSGMFNNYTISDEYKMEYNKVTGLYEKALLIKQGFTNYQYITTDKTGKIDFQNALDGNHYQTENNYTAIIYYKGNSERYDRVIGIANTNSEVIKN</sequence>
<proteinExistence type="predicted"/>